<protein>
    <recommendedName>
        <fullName evidence="2">DUF6816 domain-containing protein</fullName>
    </recommendedName>
</protein>
<proteinExistence type="predicted"/>
<dbReference type="Pfam" id="PF20670">
    <property type="entry name" value="DUF6816"/>
    <property type="match status" value="1"/>
</dbReference>
<reference evidence="3 4" key="1">
    <citation type="submission" date="2024-03" db="EMBL/GenBank/DDBJ databases">
        <title>Complete genome sequence of the green alga Chloropicon roscoffensis RCC1871.</title>
        <authorList>
            <person name="Lemieux C."/>
            <person name="Pombert J.-F."/>
            <person name="Otis C."/>
            <person name="Turmel M."/>
        </authorList>
    </citation>
    <scope>NUCLEOTIDE SEQUENCE [LARGE SCALE GENOMIC DNA]</scope>
    <source>
        <strain evidence="3 4">RCC1871</strain>
    </source>
</reference>
<organism evidence="3 4">
    <name type="scientific">Chloropicon roscoffensis</name>
    <dbReference type="NCBI Taxonomy" id="1461544"/>
    <lineage>
        <taxon>Eukaryota</taxon>
        <taxon>Viridiplantae</taxon>
        <taxon>Chlorophyta</taxon>
        <taxon>Chloropicophyceae</taxon>
        <taxon>Chloropicales</taxon>
        <taxon>Chloropicaceae</taxon>
        <taxon>Chloropicon</taxon>
    </lineage>
</organism>
<evidence type="ECO:0000259" key="2">
    <source>
        <dbReference type="Pfam" id="PF20670"/>
    </source>
</evidence>
<name>A0AAX4P4F2_9CHLO</name>
<dbReference type="Proteomes" id="UP001472866">
    <property type="component" value="Chromosome 03"/>
</dbReference>
<dbReference type="AlphaFoldDB" id="A0AAX4P4F2"/>
<dbReference type="EMBL" id="CP151503">
    <property type="protein sequence ID" value="WZN60789.1"/>
    <property type="molecule type" value="Genomic_DNA"/>
</dbReference>
<evidence type="ECO:0000313" key="4">
    <source>
        <dbReference type="Proteomes" id="UP001472866"/>
    </source>
</evidence>
<sequence length="326" mass="35104">MDAASRLRSCGPSSGACGTRRAPTPTSSGSGAPRGRFWCTKSPGGRRSTPWLGVARSFADVGRRGLIGRSAGLASLGLPNLNLNQNQNQAGPSWTKPQTLLLGGGEASVSFPEWLAGCWGYEPVLVGVQFPLGKQFVNRETPGVTKASIVEAADIGASTRESPVRQRARWVLGSSGSGADEDLAVRLSSSLDGLLGEGTVESVKVDSKNPRRVSVLFSTRRRDGEGRDARKAELFQNYGRGTLLGEDSFRSERLWRQVSQAKNNGYVYDYCVVEEFERVGDEGGVSYTKYISAFLQSADPKYFDVGEKAVAVYKFEGLLSKADCEL</sequence>
<feature type="domain" description="DUF6816" evidence="2">
    <location>
        <begin position="103"/>
        <end position="319"/>
    </location>
</feature>
<keyword evidence="4" id="KW-1185">Reference proteome</keyword>
<dbReference type="InterPro" id="IPR049213">
    <property type="entry name" value="DUF6816"/>
</dbReference>
<feature type="region of interest" description="Disordered" evidence="1">
    <location>
        <begin position="1"/>
        <end position="46"/>
    </location>
</feature>
<gene>
    <name evidence="3" type="ORF">HKI87_03g23230</name>
</gene>
<evidence type="ECO:0000313" key="3">
    <source>
        <dbReference type="EMBL" id="WZN60789.1"/>
    </source>
</evidence>
<evidence type="ECO:0000256" key="1">
    <source>
        <dbReference type="SAM" id="MobiDB-lite"/>
    </source>
</evidence>
<accession>A0AAX4P4F2</accession>